<protein>
    <submittedName>
        <fullName evidence="5">Transcriptional regulator, DeoR family</fullName>
    </submittedName>
</protein>
<proteinExistence type="predicted"/>
<dbReference type="InterPro" id="IPR036388">
    <property type="entry name" value="WH-like_DNA-bd_sf"/>
</dbReference>
<dbReference type="PANTHER" id="PTHR30363">
    <property type="entry name" value="HTH-TYPE TRANSCRIPTIONAL REGULATOR SRLR-RELATED"/>
    <property type="match status" value="1"/>
</dbReference>
<feature type="domain" description="HTH deoR-type" evidence="4">
    <location>
        <begin position="3"/>
        <end position="58"/>
    </location>
</feature>
<keyword evidence="6" id="KW-1185">Reference proteome</keyword>
<dbReference type="Proteomes" id="UP000199300">
    <property type="component" value="Unassembled WGS sequence"/>
</dbReference>
<evidence type="ECO:0000259" key="4">
    <source>
        <dbReference type="PROSITE" id="PS51000"/>
    </source>
</evidence>
<dbReference type="InterPro" id="IPR001034">
    <property type="entry name" value="DeoR_HTH"/>
</dbReference>
<dbReference type="Pfam" id="PF08220">
    <property type="entry name" value="HTH_DeoR"/>
    <property type="match status" value="1"/>
</dbReference>
<dbReference type="GO" id="GO:0003700">
    <property type="term" value="F:DNA-binding transcription factor activity"/>
    <property type="evidence" value="ECO:0007669"/>
    <property type="project" value="InterPro"/>
</dbReference>
<dbReference type="OrthoDB" id="9797223at2"/>
<dbReference type="SUPFAM" id="SSF46785">
    <property type="entry name" value="Winged helix' DNA-binding domain"/>
    <property type="match status" value="1"/>
</dbReference>
<dbReference type="SUPFAM" id="SSF100950">
    <property type="entry name" value="NagB/RpiA/CoA transferase-like"/>
    <property type="match status" value="1"/>
</dbReference>
<dbReference type="RefSeq" id="WP_091493829.1">
    <property type="nucleotide sequence ID" value="NZ_FODJ01000001.1"/>
</dbReference>
<evidence type="ECO:0000313" key="6">
    <source>
        <dbReference type="Proteomes" id="UP000199300"/>
    </source>
</evidence>
<dbReference type="PROSITE" id="PS00894">
    <property type="entry name" value="HTH_DEOR_1"/>
    <property type="match status" value="1"/>
</dbReference>
<dbReference type="GO" id="GO:0003677">
    <property type="term" value="F:DNA binding"/>
    <property type="evidence" value="ECO:0007669"/>
    <property type="project" value="UniProtKB-KW"/>
</dbReference>
<dbReference type="InterPro" id="IPR036390">
    <property type="entry name" value="WH_DNA-bd_sf"/>
</dbReference>
<organism evidence="5 6">
    <name type="scientific">Amphibacillus marinus</name>
    <dbReference type="NCBI Taxonomy" id="872970"/>
    <lineage>
        <taxon>Bacteria</taxon>
        <taxon>Bacillati</taxon>
        <taxon>Bacillota</taxon>
        <taxon>Bacilli</taxon>
        <taxon>Bacillales</taxon>
        <taxon>Bacillaceae</taxon>
        <taxon>Amphibacillus</taxon>
    </lineage>
</organism>
<dbReference type="InterPro" id="IPR018356">
    <property type="entry name" value="Tscrpt_reg_HTH_DeoR_CS"/>
</dbReference>
<gene>
    <name evidence="5" type="ORF">SAMN04488134_101240</name>
</gene>
<dbReference type="Pfam" id="PF00455">
    <property type="entry name" value="DeoRC"/>
    <property type="match status" value="1"/>
</dbReference>
<dbReference type="EMBL" id="FODJ01000001">
    <property type="protein sequence ID" value="SEN50523.1"/>
    <property type="molecule type" value="Genomic_DNA"/>
</dbReference>
<evidence type="ECO:0000256" key="3">
    <source>
        <dbReference type="ARBA" id="ARBA00023163"/>
    </source>
</evidence>
<dbReference type="PROSITE" id="PS51000">
    <property type="entry name" value="HTH_DEOR_2"/>
    <property type="match status" value="1"/>
</dbReference>
<keyword evidence="2" id="KW-0238">DNA-binding</keyword>
<dbReference type="Gene3D" id="1.10.10.10">
    <property type="entry name" value="Winged helix-like DNA-binding domain superfamily/Winged helix DNA-binding domain"/>
    <property type="match status" value="1"/>
</dbReference>
<dbReference type="STRING" id="872970.SAMN04488134_101240"/>
<reference evidence="5 6" key="1">
    <citation type="submission" date="2016-10" db="EMBL/GenBank/DDBJ databases">
        <authorList>
            <person name="de Groot N.N."/>
        </authorList>
    </citation>
    <scope>NUCLEOTIDE SEQUENCE [LARGE SCALE GENOMIC DNA]</scope>
    <source>
        <strain evidence="5 6">CGMCC 1.10434</strain>
    </source>
</reference>
<dbReference type="PRINTS" id="PR00037">
    <property type="entry name" value="HTHLACR"/>
</dbReference>
<dbReference type="InterPro" id="IPR050313">
    <property type="entry name" value="Carb_Metab_HTH_regulators"/>
</dbReference>
<name>A0A1H8H2Q1_9BACI</name>
<dbReference type="SMART" id="SM00420">
    <property type="entry name" value="HTH_DEOR"/>
    <property type="match status" value="1"/>
</dbReference>
<evidence type="ECO:0000256" key="2">
    <source>
        <dbReference type="ARBA" id="ARBA00023125"/>
    </source>
</evidence>
<dbReference type="PANTHER" id="PTHR30363:SF44">
    <property type="entry name" value="AGA OPERON TRANSCRIPTIONAL REPRESSOR-RELATED"/>
    <property type="match status" value="1"/>
</dbReference>
<sequence>MLVAERHQKIVEQITDKKTVKVTELSQLFSVTEETIRRDLERLEKDGHLIRSHGGAVYNEKKGDSDIPFAKREVINVEAKKRIARMAVQHVNQGETIILDASSTAWYMAQILPDMPLTVVTNALKVAAALSEKTKITVVCPGGTLLSKSLSFVGHLTEKGLDHYFVDKAFISCKGIHSERGLSESNEQQAIIKRKMLEISAQSFILLDDSKFGVQAFFKLASIESAQALIVNQPLDAYWVKVVHELNPDLKVVSPNV</sequence>
<dbReference type="AlphaFoldDB" id="A0A1H8H2Q1"/>
<dbReference type="SMART" id="SM01134">
    <property type="entry name" value="DeoRC"/>
    <property type="match status" value="1"/>
</dbReference>
<dbReference type="InterPro" id="IPR014036">
    <property type="entry name" value="DeoR-like_C"/>
</dbReference>
<keyword evidence="1" id="KW-0805">Transcription regulation</keyword>
<keyword evidence="3" id="KW-0804">Transcription</keyword>
<dbReference type="Gene3D" id="3.40.50.1360">
    <property type="match status" value="1"/>
</dbReference>
<accession>A0A1H8H2Q1</accession>
<evidence type="ECO:0000256" key="1">
    <source>
        <dbReference type="ARBA" id="ARBA00023015"/>
    </source>
</evidence>
<evidence type="ECO:0000313" key="5">
    <source>
        <dbReference type="EMBL" id="SEN50523.1"/>
    </source>
</evidence>
<dbReference type="InterPro" id="IPR037171">
    <property type="entry name" value="NagB/RpiA_transferase-like"/>
</dbReference>